<dbReference type="PANTHER" id="PTHR47506">
    <property type="entry name" value="TRANSCRIPTIONAL REGULATORY PROTEIN"/>
    <property type="match status" value="1"/>
</dbReference>
<reference evidence="6 7" key="1">
    <citation type="submission" date="2018-11" db="EMBL/GenBank/DDBJ databases">
        <title>Sequencing the genomes of 1000 actinobacteria strains.</title>
        <authorList>
            <person name="Klenk H.-P."/>
        </authorList>
    </citation>
    <scope>NUCLEOTIDE SEQUENCE [LARGE SCALE GENOMIC DNA]</scope>
    <source>
        <strain evidence="6 7">DSM 14012</strain>
    </source>
</reference>
<dbReference type="PRINTS" id="PR00455">
    <property type="entry name" value="HTHTETR"/>
</dbReference>
<keyword evidence="3" id="KW-0804">Transcription</keyword>
<gene>
    <name evidence="6" type="ORF">EDD42_1204</name>
</gene>
<evidence type="ECO:0000256" key="1">
    <source>
        <dbReference type="ARBA" id="ARBA00023015"/>
    </source>
</evidence>
<dbReference type="EMBL" id="RKHL01000001">
    <property type="protein sequence ID" value="ROR81151.1"/>
    <property type="molecule type" value="Genomic_DNA"/>
</dbReference>
<keyword evidence="7" id="KW-1185">Reference proteome</keyword>
<dbReference type="NCBIfam" id="NF041196">
    <property type="entry name" value="ScbR_bind_reg"/>
    <property type="match status" value="1"/>
</dbReference>
<organism evidence="6 7">
    <name type="scientific">Plantibacter flavus</name>
    <dbReference type="NCBI Taxonomy" id="150123"/>
    <lineage>
        <taxon>Bacteria</taxon>
        <taxon>Bacillati</taxon>
        <taxon>Actinomycetota</taxon>
        <taxon>Actinomycetes</taxon>
        <taxon>Micrococcales</taxon>
        <taxon>Microbacteriaceae</taxon>
        <taxon>Plantibacter</taxon>
    </lineage>
</organism>
<dbReference type="InterPro" id="IPR009057">
    <property type="entry name" value="Homeodomain-like_sf"/>
</dbReference>
<dbReference type="AlphaFoldDB" id="A0A3N2C0Y2"/>
<dbReference type="SUPFAM" id="SSF46689">
    <property type="entry name" value="Homeodomain-like"/>
    <property type="match status" value="1"/>
</dbReference>
<evidence type="ECO:0000259" key="5">
    <source>
        <dbReference type="PROSITE" id="PS50977"/>
    </source>
</evidence>
<evidence type="ECO:0000256" key="4">
    <source>
        <dbReference type="PROSITE-ProRule" id="PRU00335"/>
    </source>
</evidence>
<dbReference type="InterPro" id="IPR054126">
    <property type="entry name" value="CprB_TetR_C"/>
</dbReference>
<evidence type="ECO:0000313" key="7">
    <source>
        <dbReference type="Proteomes" id="UP000266915"/>
    </source>
</evidence>
<evidence type="ECO:0000256" key="3">
    <source>
        <dbReference type="ARBA" id="ARBA00023163"/>
    </source>
</evidence>
<dbReference type="GO" id="GO:0003677">
    <property type="term" value="F:DNA binding"/>
    <property type="evidence" value="ECO:0007669"/>
    <property type="project" value="UniProtKB-UniRule"/>
</dbReference>
<dbReference type="Pfam" id="PF21935">
    <property type="entry name" value="TetR_C_45"/>
    <property type="match status" value="1"/>
</dbReference>
<dbReference type="Proteomes" id="UP000266915">
    <property type="component" value="Unassembled WGS sequence"/>
</dbReference>
<name>A0A3N2C0Y2_9MICO</name>
<feature type="domain" description="HTH tetR-type" evidence="5">
    <location>
        <begin position="12"/>
        <end position="72"/>
    </location>
</feature>
<accession>A0A3N2C0Y2</accession>
<dbReference type="InterPro" id="IPR047923">
    <property type="entry name" value="ArpA-like"/>
</dbReference>
<feature type="DNA-binding region" description="H-T-H motif" evidence="4">
    <location>
        <begin position="35"/>
        <end position="54"/>
    </location>
</feature>
<dbReference type="RefSeq" id="WP_085510387.1">
    <property type="nucleotide sequence ID" value="NZ_FXAP01000001.1"/>
</dbReference>
<evidence type="ECO:0000313" key="6">
    <source>
        <dbReference type="EMBL" id="ROR81151.1"/>
    </source>
</evidence>
<keyword evidence="1" id="KW-0805">Transcription regulation</keyword>
<dbReference type="PANTHER" id="PTHR47506:SF1">
    <property type="entry name" value="HTH-TYPE TRANSCRIPTIONAL REGULATOR YJDC"/>
    <property type="match status" value="1"/>
</dbReference>
<dbReference type="SUPFAM" id="SSF48498">
    <property type="entry name" value="Tetracyclin repressor-like, C-terminal domain"/>
    <property type="match status" value="1"/>
</dbReference>
<protein>
    <submittedName>
        <fullName evidence="6">TetR family transcriptional regulator</fullName>
    </submittedName>
</protein>
<dbReference type="PROSITE" id="PS50977">
    <property type="entry name" value="HTH_TETR_2"/>
    <property type="match status" value="1"/>
</dbReference>
<evidence type="ECO:0000256" key="2">
    <source>
        <dbReference type="ARBA" id="ARBA00023125"/>
    </source>
</evidence>
<dbReference type="Gene3D" id="1.10.357.10">
    <property type="entry name" value="Tetracycline Repressor, domain 2"/>
    <property type="match status" value="1"/>
</dbReference>
<dbReference type="InterPro" id="IPR036271">
    <property type="entry name" value="Tet_transcr_reg_TetR-rel_C_sf"/>
</dbReference>
<sequence>MPERRPQQQRGHERRQTVVEGAARMFDRVGYGQASLSDIAREAGTTQGSLYFYFPSKEELAIAVINEQSTRSIAALTAPTTAPSPFGGLVQASRLITEQLLTDPITRAGLRLSLEQGVIQAPTTAFHEQWIASVEERVQASIELGELQSPLEPAELARSFVAFFTGTQLISNVLAGRTDLLSAVDTMWRILIAAVIVADRQAEVLAVLDAAFDAQDA</sequence>
<dbReference type="InterPro" id="IPR001647">
    <property type="entry name" value="HTH_TetR"/>
</dbReference>
<dbReference type="Pfam" id="PF00440">
    <property type="entry name" value="TetR_N"/>
    <property type="match status" value="1"/>
</dbReference>
<keyword evidence="2 4" id="KW-0238">DNA-binding</keyword>
<comment type="caution">
    <text evidence="6">The sequence shown here is derived from an EMBL/GenBank/DDBJ whole genome shotgun (WGS) entry which is preliminary data.</text>
</comment>
<proteinExistence type="predicted"/>